<evidence type="ECO:0000256" key="4">
    <source>
        <dbReference type="ARBA" id="ARBA00022827"/>
    </source>
</evidence>
<dbReference type="GO" id="GO:0071949">
    <property type="term" value="F:FAD binding"/>
    <property type="evidence" value="ECO:0007669"/>
    <property type="project" value="InterPro"/>
</dbReference>
<dbReference type="PROSITE" id="PS00677">
    <property type="entry name" value="DAO"/>
    <property type="match status" value="1"/>
</dbReference>
<dbReference type="InterPro" id="IPR006181">
    <property type="entry name" value="D-amino_acid_oxidase_CS"/>
</dbReference>
<keyword evidence="4" id="KW-0274">FAD</keyword>
<dbReference type="InterPro" id="IPR023209">
    <property type="entry name" value="DAO"/>
</dbReference>
<evidence type="ECO:0000256" key="2">
    <source>
        <dbReference type="ARBA" id="ARBA00006730"/>
    </source>
</evidence>
<dbReference type="EC" id="1.4.3.3" evidence="6"/>
<dbReference type="Gene3D" id="3.40.50.720">
    <property type="entry name" value="NAD(P)-binding Rossmann-like Domain"/>
    <property type="match status" value="1"/>
</dbReference>
<evidence type="ECO:0000256" key="1">
    <source>
        <dbReference type="ARBA" id="ARBA00001974"/>
    </source>
</evidence>
<keyword evidence="11" id="KW-1185">Reference proteome</keyword>
<dbReference type="Pfam" id="PF01266">
    <property type="entry name" value="DAO"/>
    <property type="match status" value="1"/>
</dbReference>
<comment type="similarity">
    <text evidence="2">Belongs to the DAMOX/DASOX family.</text>
</comment>
<evidence type="ECO:0000256" key="5">
    <source>
        <dbReference type="ARBA" id="ARBA00023002"/>
    </source>
</evidence>
<comment type="cofactor">
    <cofactor evidence="1">
        <name>FAD</name>
        <dbReference type="ChEBI" id="CHEBI:57692"/>
    </cofactor>
</comment>
<dbReference type="GO" id="GO:0019478">
    <property type="term" value="P:D-amino acid catabolic process"/>
    <property type="evidence" value="ECO:0007669"/>
    <property type="project" value="TreeGrafter"/>
</dbReference>
<sequence length="382" mass="42837">MSEKVIIIGGGVSGLTTGLTLQLLGYKTEIYADKVITDILDKNAHPEFASLFPSASVIPHSVYSDQLEELFHHSQAVFYELRKQTFPGTTINKHYELFETRSDRPDYCDWMLNYQPVEELDTDSIPRRPGNNTLYGWSFNCIFADWSLYLPALYELYQDSGGTITQQKLVSKNIDSLPTDTIINCSGTGSPSLFDDPSEEQLIVRGHLLHKVDAPLLKNSKDETVSYNYTPKASVYSDTKGEASDVYCYPRKDGWILGGSRQTGTLGHTDWDEDKENYEVDGISFPKQIIDLNSEILENRFGASVSLSDDLTPSVGYRYIRNRKNGLRLESETVANRQVIHNYGHGGAGVTLSWGCALKIASLINSVPVDKNKQRLLVEMDH</sequence>
<dbReference type="GO" id="GO:0003884">
    <property type="term" value="F:D-amino-acid oxidase activity"/>
    <property type="evidence" value="ECO:0007669"/>
    <property type="project" value="UniProtKB-EC"/>
</dbReference>
<gene>
    <name evidence="10" type="ORF">G3569_07190</name>
</gene>
<dbReference type="RefSeq" id="WP_165267547.1">
    <property type="nucleotide sequence ID" value="NZ_JAALLS010000007.1"/>
</dbReference>
<dbReference type="Gene3D" id="3.30.9.10">
    <property type="entry name" value="D-Amino Acid Oxidase, subunit A, domain 2"/>
    <property type="match status" value="1"/>
</dbReference>
<evidence type="ECO:0000256" key="3">
    <source>
        <dbReference type="ARBA" id="ARBA00022630"/>
    </source>
</evidence>
<keyword evidence="3" id="KW-0285">Flavoprotein</keyword>
<evidence type="ECO:0000259" key="9">
    <source>
        <dbReference type="Pfam" id="PF01266"/>
    </source>
</evidence>
<evidence type="ECO:0000313" key="10">
    <source>
        <dbReference type="EMBL" id="NGP88133.1"/>
    </source>
</evidence>
<name>A0A6M1T674_9BACT</name>
<feature type="domain" description="FAD dependent oxidoreductase" evidence="9">
    <location>
        <begin position="4"/>
        <end position="362"/>
    </location>
</feature>
<dbReference type="PANTHER" id="PTHR11530">
    <property type="entry name" value="D-AMINO ACID OXIDASE"/>
    <property type="match status" value="1"/>
</dbReference>
<evidence type="ECO:0000256" key="8">
    <source>
        <dbReference type="ARBA" id="ARBA00049547"/>
    </source>
</evidence>
<reference evidence="10 11" key="1">
    <citation type="submission" date="2020-02" db="EMBL/GenBank/DDBJ databases">
        <title>Aliifodinibius halophilus 2W32, complete genome.</title>
        <authorList>
            <person name="Li Y."/>
            <person name="Wu S."/>
        </authorList>
    </citation>
    <scope>NUCLEOTIDE SEQUENCE [LARGE SCALE GENOMIC DNA]</scope>
    <source>
        <strain evidence="10 11">2W32</strain>
    </source>
</reference>
<proteinExistence type="inferred from homology"/>
<dbReference type="GO" id="GO:0005737">
    <property type="term" value="C:cytoplasm"/>
    <property type="evidence" value="ECO:0007669"/>
    <property type="project" value="TreeGrafter"/>
</dbReference>
<organism evidence="10 11">
    <name type="scientific">Fodinibius halophilus</name>
    <dbReference type="NCBI Taxonomy" id="1736908"/>
    <lineage>
        <taxon>Bacteria</taxon>
        <taxon>Pseudomonadati</taxon>
        <taxon>Balneolota</taxon>
        <taxon>Balneolia</taxon>
        <taxon>Balneolales</taxon>
        <taxon>Balneolaceae</taxon>
        <taxon>Fodinibius</taxon>
    </lineage>
</organism>
<comment type="caution">
    <text evidence="10">The sequence shown here is derived from an EMBL/GenBank/DDBJ whole genome shotgun (WGS) entry which is preliminary data.</text>
</comment>
<dbReference type="SUPFAM" id="SSF51971">
    <property type="entry name" value="Nucleotide-binding domain"/>
    <property type="match status" value="1"/>
</dbReference>
<evidence type="ECO:0000313" key="11">
    <source>
        <dbReference type="Proteomes" id="UP000479132"/>
    </source>
</evidence>
<keyword evidence="5" id="KW-0560">Oxidoreductase</keyword>
<dbReference type="AlphaFoldDB" id="A0A6M1T674"/>
<evidence type="ECO:0000256" key="6">
    <source>
        <dbReference type="ARBA" id="ARBA00039101"/>
    </source>
</evidence>
<evidence type="ECO:0000256" key="7">
    <source>
        <dbReference type="ARBA" id="ARBA00039751"/>
    </source>
</evidence>
<dbReference type="EMBL" id="JAALLS010000007">
    <property type="protein sequence ID" value="NGP88133.1"/>
    <property type="molecule type" value="Genomic_DNA"/>
</dbReference>
<accession>A0A6M1T674</accession>
<comment type="catalytic activity">
    <reaction evidence="8">
        <text>a D-alpha-amino acid + O2 + H2O = a 2-oxocarboxylate + H2O2 + NH4(+)</text>
        <dbReference type="Rhea" id="RHEA:21816"/>
        <dbReference type="ChEBI" id="CHEBI:15377"/>
        <dbReference type="ChEBI" id="CHEBI:15379"/>
        <dbReference type="ChEBI" id="CHEBI:16240"/>
        <dbReference type="ChEBI" id="CHEBI:28938"/>
        <dbReference type="ChEBI" id="CHEBI:35179"/>
        <dbReference type="ChEBI" id="CHEBI:59871"/>
        <dbReference type="EC" id="1.4.3.3"/>
    </reaction>
    <physiologicalReaction direction="left-to-right" evidence="8">
        <dbReference type="Rhea" id="RHEA:21817"/>
    </physiologicalReaction>
</comment>
<dbReference type="PANTHER" id="PTHR11530:SF11">
    <property type="entry name" value="D-ASPARTATE OXIDASE"/>
    <property type="match status" value="1"/>
</dbReference>
<dbReference type="Proteomes" id="UP000479132">
    <property type="component" value="Unassembled WGS sequence"/>
</dbReference>
<dbReference type="InterPro" id="IPR006076">
    <property type="entry name" value="FAD-dep_OxRdtase"/>
</dbReference>
<protein>
    <recommendedName>
        <fullName evidence="7">D-amino-acid oxidase</fullName>
        <ecNumber evidence="6">1.4.3.3</ecNumber>
    </recommendedName>
</protein>